<dbReference type="InterPro" id="IPR017896">
    <property type="entry name" value="4Fe4S_Fe-S-bd"/>
</dbReference>
<dbReference type="STRING" id="523846.Mfer_0264"/>
<dbReference type="KEGG" id="mfv:Mfer_0264"/>
<dbReference type="InterPro" id="IPR050294">
    <property type="entry name" value="RnfB_subfamily"/>
</dbReference>
<dbReference type="SUPFAM" id="SSF54862">
    <property type="entry name" value="4Fe-4S ferredoxins"/>
    <property type="match status" value="1"/>
</dbReference>
<evidence type="ECO:0000256" key="6">
    <source>
        <dbReference type="ARBA" id="ARBA00023014"/>
    </source>
</evidence>
<dbReference type="InterPro" id="IPR017900">
    <property type="entry name" value="4Fe4S_Fe_S_CS"/>
</dbReference>
<evidence type="ECO:0000313" key="8">
    <source>
        <dbReference type="EMBL" id="ADP77067.1"/>
    </source>
</evidence>
<dbReference type="EMBL" id="CP002278">
    <property type="protein sequence ID" value="ADP77067.1"/>
    <property type="molecule type" value="Genomic_DNA"/>
</dbReference>
<name>E3GXN5_METFV</name>
<keyword evidence="4" id="KW-0249">Electron transport</keyword>
<keyword evidence="9" id="KW-1185">Reference proteome</keyword>
<gene>
    <name evidence="8" type="ordered locus">Mfer_0264</name>
</gene>
<sequence length="164" mass="18233">MKRIVIKPELCKGCSMCMRACMKVQHAPNISVKKIDGEFRIVVCHHCKNAPCVEACPTGAMKINYVDTDKCIGCGSCALECPFGAISIKNNVAHKCNLCDNLDYPACVRACPTKALTLIDVEKFIKRKKEEYLNKIKKVGSYTILDVLKFEVKAKKNLESSEAK</sequence>
<protein>
    <submittedName>
        <fullName evidence="8">4Fe-4S ferredoxin iron-sulfur binding domain protein</fullName>
    </submittedName>
</protein>
<dbReference type="PANTHER" id="PTHR42859">
    <property type="entry name" value="OXIDOREDUCTASE"/>
    <property type="match status" value="1"/>
</dbReference>
<evidence type="ECO:0000256" key="4">
    <source>
        <dbReference type="ARBA" id="ARBA00022982"/>
    </source>
</evidence>
<feature type="domain" description="4Fe-4S ferredoxin-type" evidence="7">
    <location>
        <begin position="2"/>
        <end position="33"/>
    </location>
</feature>
<keyword evidence="3" id="KW-0479">Metal-binding</keyword>
<reference evidence="8 9" key="1">
    <citation type="journal article" date="2010" name="Stand. Genomic Sci.">
        <title>Complete genome sequence of Methanothermus fervidus type strain (V24S).</title>
        <authorList>
            <person name="Anderson I."/>
            <person name="Djao O.D."/>
            <person name="Misra M."/>
            <person name="Chertkov O."/>
            <person name="Nolan M."/>
            <person name="Lucas S."/>
            <person name="Lapidus A."/>
            <person name="Del Rio T.G."/>
            <person name="Tice H."/>
            <person name="Cheng J.F."/>
            <person name="Tapia R."/>
            <person name="Han C."/>
            <person name="Goodwin L."/>
            <person name="Pitluck S."/>
            <person name="Liolios K."/>
            <person name="Ivanova N."/>
            <person name="Mavromatis K."/>
            <person name="Mikhailova N."/>
            <person name="Pati A."/>
            <person name="Brambilla E."/>
            <person name="Chen A."/>
            <person name="Palaniappan K."/>
            <person name="Land M."/>
            <person name="Hauser L."/>
            <person name="Chang Y.J."/>
            <person name="Jeffries C.D."/>
            <person name="Sikorski J."/>
            <person name="Spring S."/>
            <person name="Rohde M."/>
            <person name="Eichinger K."/>
            <person name="Huber H."/>
            <person name="Wirth R."/>
            <person name="Goker M."/>
            <person name="Detter J.C."/>
            <person name="Woyke T."/>
            <person name="Bristow J."/>
            <person name="Eisen J.A."/>
            <person name="Markowitz V."/>
            <person name="Hugenholtz P."/>
            <person name="Klenk H.P."/>
            <person name="Kyrpides N.C."/>
        </authorList>
    </citation>
    <scope>NUCLEOTIDE SEQUENCE [LARGE SCALE GENOMIC DNA]</scope>
    <source>
        <strain evidence="9">ATCC 43054 / DSM 2088 / JCM 10308 / V24 S</strain>
    </source>
</reference>
<evidence type="ECO:0000256" key="3">
    <source>
        <dbReference type="ARBA" id="ARBA00022723"/>
    </source>
</evidence>
<dbReference type="AlphaFoldDB" id="E3GXN5"/>
<keyword evidence="5" id="KW-0408">Iron</keyword>
<evidence type="ECO:0000256" key="5">
    <source>
        <dbReference type="ARBA" id="ARBA00023004"/>
    </source>
</evidence>
<evidence type="ECO:0000313" key="9">
    <source>
        <dbReference type="Proteomes" id="UP000002315"/>
    </source>
</evidence>
<evidence type="ECO:0000256" key="1">
    <source>
        <dbReference type="ARBA" id="ARBA00022448"/>
    </source>
</evidence>
<evidence type="ECO:0000259" key="7">
    <source>
        <dbReference type="PROSITE" id="PS51379"/>
    </source>
</evidence>
<organism evidence="8 9">
    <name type="scientific">Methanothermus fervidus (strain ATCC 43054 / DSM 2088 / JCM 10308 / V24 S)</name>
    <dbReference type="NCBI Taxonomy" id="523846"/>
    <lineage>
        <taxon>Archaea</taxon>
        <taxon>Methanobacteriati</taxon>
        <taxon>Methanobacteriota</taxon>
        <taxon>Methanomada group</taxon>
        <taxon>Methanobacteria</taxon>
        <taxon>Methanobacteriales</taxon>
        <taxon>Methanothermaceae</taxon>
        <taxon>Methanothermus</taxon>
    </lineage>
</organism>
<proteinExistence type="predicted"/>
<dbReference type="GO" id="GO:0046872">
    <property type="term" value="F:metal ion binding"/>
    <property type="evidence" value="ECO:0007669"/>
    <property type="project" value="UniProtKB-KW"/>
</dbReference>
<dbReference type="OrthoDB" id="2837at2157"/>
<dbReference type="HOGENOM" id="CLU_043374_3_3_2"/>
<dbReference type="Gene3D" id="3.30.70.20">
    <property type="match status" value="2"/>
</dbReference>
<keyword evidence="2" id="KW-0004">4Fe-4S</keyword>
<keyword evidence="6" id="KW-0411">Iron-sulfur</keyword>
<evidence type="ECO:0000256" key="2">
    <source>
        <dbReference type="ARBA" id="ARBA00022485"/>
    </source>
</evidence>
<keyword evidence="1" id="KW-0813">Transport</keyword>
<accession>E3GXN5</accession>
<feature type="domain" description="4Fe-4S ferredoxin-type" evidence="7">
    <location>
        <begin position="62"/>
        <end position="91"/>
    </location>
</feature>
<dbReference type="PROSITE" id="PS00198">
    <property type="entry name" value="4FE4S_FER_1"/>
    <property type="match status" value="1"/>
</dbReference>
<dbReference type="Pfam" id="PF00037">
    <property type="entry name" value="Fer4"/>
    <property type="match status" value="1"/>
</dbReference>
<dbReference type="Pfam" id="PF12800">
    <property type="entry name" value="Fer4_4"/>
    <property type="match status" value="1"/>
</dbReference>
<dbReference type="PANTHER" id="PTHR42859:SF10">
    <property type="entry name" value="DIMETHYLSULFOXIDE REDUCTASE CHAIN B"/>
    <property type="match status" value="1"/>
</dbReference>
<dbReference type="PROSITE" id="PS51379">
    <property type="entry name" value="4FE4S_FER_2"/>
    <property type="match status" value="2"/>
</dbReference>
<dbReference type="GO" id="GO:0051539">
    <property type="term" value="F:4 iron, 4 sulfur cluster binding"/>
    <property type="evidence" value="ECO:0007669"/>
    <property type="project" value="UniProtKB-KW"/>
</dbReference>
<dbReference type="Proteomes" id="UP000002315">
    <property type="component" value="Chromosome"/>
</dbReference>
<dbReference type="GO" id="GO:0016491">
    <property type="term" value="F:oxidoreductase activity"/>
    <property type="evidence" value="ECO:0007669"/>
    <property type="project" value="UniProtKB-ARBA"/>
</dbReference>